<keyword evidence="1" id="KW-1133">Transmembrane helix</keyword>
<evidence type="ECO:0000256" key="1">
    <source>
        <dbReference type="SAM" id="Phobius"/>
    </source>
</evidence>
<dbReference type="EMBL" id="CP111025">
    <property type="protein sequence ID" value="WAR26144.1"/>
    <property type="molecule type" value="Genomic_DNA"/>
</dbReference>
<evidence type="ECO:0000313" key="3">
    <source>
        <dbReference type="Proteomes" id="UP001164746"/>
    </source>
</evidence>
<keyword evidence="3" id="KW-1185">Reference proteome</keyword>
<gene>
    <name evidence="2" type="ORF">MAR_011848</name>
</gene>
<dbReference type="Proteomes" id="UP001164746">
    <property type="component" value="Chromosome 14"/>
</dbReference>
<accession>A0ABY7FXX0</accession>
<feature type="transmembrane region" description="Helical" evidence="1">
    <location>
        <begin position="12"/>
        <end position="32"/>
    </location>
</feature>
<keyword evidence="1" id="KW-0472">Membrane</keyword>
<organism evidence="2 3">
    <name type="scientific">Mya arenaria</name>
    <name type="common">Soft-shell clam</name>
    <dbReference type="NCBI Taxonomy" id="6604"/>
    <lineage>
        <taxon>Eukaryota</taxon>
        <taxon>Metazoa</taxon>
        <taxon>Spiralia</taxon>
        <taxon>Lophotrochozoa</taxon>
        <taxon>Mollusca</taxon>
        <taxon>Bivalvia</taxon>
        <taxon>Autobranchia</taxon>
        <taxon>Heteroconchia</taxon>
        <taxon>Euheterodonta</taxon>
        <taxon>Imparidentia</taxon>
        <taxon>Neoheterodontei</taxon>
        <taxon>Myida</taxon>
        <taxon>Myoidea</taxon>
        <taxon>Myidae</taxon>
        <taxon>Mya</taxon>
    </lineage>
</organism>
<evidence type="ECO:0008006" key="4">
    <source>
        <dbReference type="Google" id="ProtNLM"/>
    </source>
</evidence>
<keyword evidence="1" id="KW-0812">Transmembrane</keyword>
<protein>
    <recommendedName>
        <fullName evidence="4">ATP synthase F0 subunit 8</fullName>
    </recommendedName>
</protein>
<proteinExistence type="predicted"/>
<evidence type="ECO:0000313" key="2">
    <source>
        <dbReference type="EMBL" id="WAR26144.1"/>
    </source>
</evidence>
<sequence>MRCSFLSPWFGLVWSVIWLLFFTTTLLLDVFYSTRKEHRKYWLLYLRNWSYCLMSLTLTCETTVRLLGSISSNRLLKGLDFETINKVLLTTIYVITNSVFVTRIPIK</sequence>
<reference evidence="2" key="1">
    <citation type="submission" date="2022-11" db="EMBL/GenBank/DDBJ databases">
        <title>Centuries of genome instability and evolution in soft-shell clam transmissible cancer (bioRxiv).</title>
        <authorList>
            <person name="Hart S.F.M."/>
            <person name="Yonemitsu M.A."/>
            <person name="Giersch R.M."/>
            <person name="Beal B.F."/>
            <person name="Arriagada G."/>
            <person name="Davis B.W."/>
            <person name="Ostrander E.A."/>
            <person name="Goff S.P."/>
            <person name="Metzger M.J."/>
        </authorList>
    </citation>
    <scope>NUCLEOTIDE SEQUENCE</scope>
    <source>
        <strain evidence="2">MELC-2E11</strain>
        <tissue evidence="2">Siphon/mantle</tissue>
    </source>
</reference>
<name>A0ABY7FXX0_MYAAR</name>